<dbReference type="Proteomes" id="UP000805649">
    <property type="component" value="Unassembled WGS sequence"/>
</dbReference>
<evidence type="ECO:0000313" key="1">
    <source>
        <dbReference type="EMBL" id="KAL0937170.1"/>
    </source>
</evidence>
<sequence>MLLQKEISNSRISATFTIKVRDFFESYQRGWVWMQLRLLTLTSRILTRRGNLKCI</sequence>
<evidence type="ECO:0000313" key="2">
    <source>
        <dbReference type="Proteomes" id="UP000805649"/>
    </source>
</evidence>
<reference evidence="1 2" key="1">
    <citation type="journal article" date="2020" name="Phytopathology">
        <title>Genome Sequence Resources of Colletotrichum truncatum, C. plurivorum, C. musicola, and C. sojae: Four Species Pathogenic to Soybean (Glycine max).</title>
        <authorList>
            <person name="Rogerio F."/>
            <person name="Boufleur T.R."/>
            <person name="Ciampi-Guillardi M."/>
            <person name="Sukno S.A."/>
            <person name="Thon M.R."/>
            <person name="Massola Junior N.S."/>
            <person name="Baroncelli R."/>
        </authorList>
    </citation>
    <scope>NUCLEOTIDE SEQUENCE [LARGE SCALE GENOMIC DNA]</scope>
    <source>
        <strain evidence="1 2">CMES1059</strain>
    </source>
</reference>
<organism evidence="1 2">
    <name type="scientific">Colletotrichum truncatum</name>
    <name type="common">Anthracnose fungus</name>
    <name type="synonym">Colletotrichum capsici</name>
    <dbReference type="NCBI Taxonomy" id="5467"/>
    <lineage>
        <taxon>Eukaryota</taxon>
        <taxon>Fungi</taxon>
        <taxon>Dikarya</taxon>
        <taxon>Ascomycota</taxon>
        <taxon>Pezizomycotina</taxon>
        <taxon>Sordariomycetes</taxon>
        <taxon>Hypocreomycetidae</taxon>
        <taxon>Glomerellales</taxon>
        <taxon>Glomerellaceae</taxon>
        <taxon>Colletotrichum</taxon>
        <taxon>Colletotrichum truncatum species complex</taxon>
    </lineage>
</organism>
<accession>A0ACC3YZ04</accession>
<gene>
    <name evidence="1" type="ORF">CTRU02_206901</name>
</gene>
<protein>
    <submittedName>
        <fullName evidence="1">Uncharacterized protein</fullName>
    </submittedName>
</protein>
<proteinExistence type="predicted"/>
<name>A0ACC3YZ04_COLTU</name>
<comment type="caution">
    <text evidence="1">The sequence shown here is derived from an EMBL/GenBank/DDBJ whole genome shotgun (WGS) entry which is preliminary data.</text>
</comment>
<dbReference type="EMBL" id="VUJX02000004">
    <property type="protein sequence ID" value="KAL0937170.1"/>
    <property type="molecule type" value="Genomic_DNA"/>
</dbReference>
<keyword evidence="2" id="KW-1185">Reference proteome</keyword>